<dbReference type="Proteomes" id="UP000507470">
    <property type="component" value="Unassembled WGS sequence"/>
</dbReference>
<dbReference type="AlphaFoldDB" id="A0A6J8F5D5"/>
<dbReference type="OrthoDB" id="10338733at2759"/>
<organism evidence="3 4">
    <name type="scientific">Mytilus coruscus</name>
    <name type="common">Sea mussel</name>
    <dbReference type="NCBI Taxonomy" id="42192"/>
    <lineage>
        <taxon>Eukaryota</taxon>
        <taxon>Metazoa</taxon>
        <taxon>Spiralia</taxon>
        <taxon>Lophotrochozoa</taxon>
        <taxon>Mollusca</taxon>
        <taxon>Bivalvia</taxon>
        <taxon>Autobranchia</taxon>
        <taxon>Pteriomorphia</taxon>
        <taxon>Mytilida</taxon>
        <taxon>Mytiloidea</taxon>
        <taxon>Mytilidae</taxon>
        <taxon>Mytilinae</taxon>
        <taxon>Mytilus</taxon>
    </lineage>
</organism>
<sequence>MKEETKNVQLSTIERAFCAERGAYLANFETLEEAMTMKLKLQRMNTGCYRASTFNRVKLTQSETNSPAQCSLFCRSHQYFALKKTLCLCLSDITTMNKSAASYCNDICPDLTMNLTCGNVADGYLDIYKHNLDLEVLGEEDRRKACTILQRNRDNRVFFHAASCSDKYRLFCHLPGTDYIYNTKMTYKDAIKIDNECKLLRDWDREYYGLVPHGRFLWTAVHRYIVLIWPLRNHMNTDEMETDNPNATCLAYERKSNKRIQLLCSTPLHYMCITETPDNTRITTLGINSITTFHNFSLTIMTSFGNYTEEFKQEHILQYIIPTSVVSGLVIIAICAVWMCKKGKKTFKRERNTSFEGNIVNCNATAAIGHISAHYAEVNYNEMMDFDMKNSQKKGINVDEEPTCSSTQRSQSYGNLFPLNSNIPQHHTKESDINICNPASQWDHHEYERPYHTLKDNRFSSKHEYCWTAM</sequence>
<keyword evidence="1" id="KW-1133">Transmembrane helix</keyword>
<feature type="transmembrane region" description="Helical" evidence="1">
    <location>
        <begin position="319"/>
        <end position="340"/>
    </location>
</feature>
<evidence type="ECO:0000259" key="2">
    <source>
        <dbReference type="PROSITE" id="PS51212"/>
    </source>
</evidence>
<dbReference type="SMART" id="SM00321">
    <property type="entry name" value="WSC"/>
    <property type="match status" value="1"/>
</dbReference>
<dbReference type="PROSITE" id="PS51212">
    <property type="entry name" value="WSC"/>
    <property type="match status" value="1"/>
</dbReference>
<name>A0A6J8F5D5_MYTCO</name>
<evidence type="ECO:0000256" key="1">
    <source>
        <dbReference type="SAM" id="Phobius"/>
    </source>
</evidence>
<keyword evidence="1" id="KW-0812">Transmembrane</keyword>
<proteinExistence type="predicted"/>
<evidence type="ECO:0000313" key="3">
    <source>
        <dbReference type="EMBL" id="CAC5426865.1"/>
    </source>
</evidence>
<keyword evidence="4" id="KW-1185">Reference proteome</keyword>
<dbReference type="InterPro" id="IPR002889">
    <property type="entry name" value="WSC_carb-bd"/>
</dbReference>
<dbReference type="EMBL" id="CACVKT020010482">
    <property type="protein sequence ID" value="CAC5426865.1"/>
    <property type="molecule type" value="Genomic_DNA"/>
</dbReference>
<accession>A0A6J8F5D5</accession>
<feature type="domain" description="WSC" evidence="2">
    <location>
        <begin position="42"/>
        <end position="131"/>
    </location>
</feature>
<reference evidence="3 4" key="1">
    <citation type="submission" date="2020-06" db="EMBL/GenBank/DDBJ databases">
        <authorList>
            <person name="Li R."/>
            <person name="Bekaert M."/>
        </authorList>
    </citation>
    <scope>NUCLEOTIDE SEQUENCE [LARGE SCALE GENOMIC DNA]</scope>
    <source>
        <strain evidence="4">wild</strain>
    </source>
</reference>
<protein>
    <recommendedName>
        <fullName evidence="2">WSC domain-containing protein</fullName>
    </recommendedName>
</protein>
<evidence type="ECO:0000313" key="4">
    <source>
        <dbReference type="Proteomes" id="UP000507470"/>
    </source>
</evidence>
<gene>
    <name evidence="3" type="ORF">MCOR_58533</name>
</gene>
<keyword evidence="1" id="KW-0472">Membrane</keyword>